<protein>
    <submittedName>
        <fullName evidence="3">Histidine phosphatase family protein</fullName>
    </submittedName>
</protein>
<dbReference type="Gene3D" id="3.40.50.1240">
    <property type="entry name" value="Phosphoglycerate mutase-like"/>
    <property type="match status" value="1"/>
</dbReference>
<dbReference type="InterPro" id="IPR001345">
    <property type="entry name" value="PG/BPGM_mutase_AS"/>
</dbReference>
<accession>A0ABY7R026</accession>
<dbReference type="SMART" id="SM00855">
    <property type="entry name" value="PGAM"/>
    <property type="match status" value="1"/>
</dbReference>
<evidence type="ECO:0000256" key="1">
    <source>
        <dbReference type="ARBA" id="ARBA00023152"/>
    </source>
</evidence>
<evidence type="ECO:0000256" key="2">
    <source>
        <dbReference type="ARBA" id="ARBA00023235"/>
    </source>
</evidence>
<proteinExistence type="predicted"/>
<keyword evidence="4" id="KW-1185">Reference proteome</keyword>
<dbReference type="InterPro" id="IPR013078">
    <property type="entry name" value="His_Pase_superF_clade-1"/>
</dbReference>
<organism evidence="3 4">
    <name type="scientific">Cutibacterium equinum</name>
    <dbReference type="NCBI Taxonomy" id="3016342"/>
    <lineage>
        <taxon>Bacteria</taxon>
        <taxon>Bacillati</taxon>
        <taxon>Actinomycetota</taxon>
        <taxon>Actinomycetes</taxon>
        <taxon>Propionibacteriales</taxon>
        <taxon>Propionibacteriaceae</taxon>
        <taxon>Cutibacterium</taxon>
    </lineage>
</organism>
<dbReference type="RefSeq" id="WP_271418491.1">
    <property type="nucleotide sequence ID" value="NZ_CP115668.1"/>
</dbReference>
<evidence type="ECO:0000313" key="4">
    <source>
        <dbReference type="Proteomes" id="UP001212097"/>
    </source>
</evidence>
<dbReference type="Pfam" id="PF00300">
    <property type="entry name" value="His_Phos_1"/>
    <property type="match status" value="1"/>
</dbReference>
<dbReference type="PROSITE" id="PS00175">
    <property type="entry name" value="PG_MUTASE"/>
    <property type="match status" value="1"/>
</dbReference>
<dbReference type="PANTHER" id="PTHR48100">
    <property type="entry name" value="BROAD-SPECIFICITY PHOSPHATASE YOR283W-RELATED"/>
    <property type="match status" value="1"/>
</dbReference>
<dbReference type="SUPFAM" id="SSF53254">
    <property type="entry name" value="Phosphoglycerate mutase-like"/>
    <property type="match status" value="1"/>
</dbReference>
<keyword evidence="2" id="KW-0413">Isomerase</keyword>
<dbReference type="EMBL" id="CP115668">
    <property type="protein sequence ID" value="WCC80310.1"/>
    <property type="molecule type" value="Genomic_DNA"/>
</dbReference>
<dbReference type="InterPro" id="IPR050275">
    <property type="entry name" value="PGM_Phosphatase"/>
</dbReference>
<gene>
    <name evidence="3" type="ORF">O6R08_01830</name>
</gene>
<dbReference type="InterPro" id="IPR029033">
    <property type="entry name" value="His_PPase_superfam"/>
</dbReference>
<name>A0ABY7R026_9ACTN</name>
<keyword evidence="1" id="KW-0324">Glycolysis</keyword>
<dbReference type="PANTHER" id="PTHR48100:SF1">
    <property type="entry name" value="HISTIDINE PHOSPHATASE FAMILY PROTEIN-RELATED"/>
    <property type="match status" value="1"/>
</dbReference>
<dbReference type="Proteomes" id="UP001212097">
    <property type="component" value="Chromosome"/>
</dbReference>
<evidence type="ECO:0000313" key="3">
    <source>
        <dbReference type="EMBL" id="WCC80310.1"/>
    </source>
</evidence>
<sequence>MTRIVLVRHGQSTWNLEHRIQGQTMDVPLTRRGHRQASEAGRRVAELVPRHTLLLSSDQTRAMQTAQRVGREIASTPKPDARLREQYLGDMEGKLSSELHEMPVPEGADIAEIGWGGGESLLDVWRRCRDLLDELARNPPEALVMVSHGDTLRVMLSALSGGTHRDCDYSLSLTNGIVITRDVDLTSLVASLPRH</sequence>
<dbReference type="CDD" id="cd07067">
    <property type="entry name" value="HP_PGM_like"/>
    <property type="match status" value="1"/>
</dbReference>
<reference evidence="3 4" key="1">
    <citation type="submission" date="2023-06" db="EMBL/GenBank/DDBJ databases">
        <title>The Gram-positive Non-spore-bearing Anaerobic Bacilli of Human Feces.</title>
        <authorList>
            <person name="Eggerth A.H."/>
        </authorList>
    </citation>
    <scope>NUCLEOTIDE SEQUENCE [LARGE SCALE GENOMIC DNA]</scope>
    <source>
        <strain evidence="3 4">CBA3108</strain>
    </source>
</reference>